<name>A0AAE0MZN5_9PEZI</name>
<dbReference type="AlphaFoldDB" id="A0AAE0MZN5"/>
<evidence type="ECO:0000256" key="1">
    <source>
        <dbReference type="SAM" id="MobiDB-lite"/>
    </source>
</evidence>
<gene>
    <name evidence="2" type="ORF">B0T24DRAFT_598130</name>
</gene>
<feature type="region of interest" description="Disordered" evidence="1">
    <location>
        <begin position="91"/>
        <end position="127"/>
    </location>
</feature>
<evidence type="ECO:0000313" key="2">
    <source>
        <dbReference type="EMBL" id="KAK3364798.1"/>
    </source>
</evidence>
<feature type="compositionally biased region" description="Low complexity" evidence="1">
    <location>
        <begin position="98"/>
        <end position="111"/>
    </location>
</feature>
<sequence>MVAYIEEKQEVHYLNTLFSKLQINNSRRLGQNNSAPHQRLQGRNNIASVVPVPGLRPALRGGPDLRVLPGLGLFGPGLGLHSPRYGLSTAIVTRRRPSSSSSSSSAASSSSMKKDLTAAHDAFDTEP</sequence>
<comment type="caution">
    <text evidence="2">The sequence shown here is derived from an EMBL/GenBank/DDBJ whole genome shotgun (WGS) entry which is preliminary data.</text>
</comment>
<keyword evidence="3" id="KW-1185">Reference proteome</keyword>
<accession>A0AAE0MZN5</accession>
<dbReference type="Proteomes" id="UP001287356">
    <property type="component" value="Unassembled WGS sequence"/>
</dbReference>
<feature type="compositionally biased region" description="Basic and acidic residues" evidence="1">
    <location>
        <begin position="112"/>
        <end position="127"/>
    </location>
</feature>
<organism evidence="2 3">
    <name type="scientific">Lasiosphaeria ovina</name>
    <dbReference type="NCBI Taxonomy" id="92902"/>
    <lineage>
        <taxon>Eukaryota</taxon>
        <taxon>Fungi</taxon>
        <taxon>Dikarya</taxon>
        <taxon>Ascomycota</taxon>
        <taxon>Pezizomycotina</taxon>
        <taxon>Sordariomycetes</taxon>
        <taxon>Sordariomycetidae</taxon>
        <taxon>Sordariales</taxon>
        <taxon>Lasiosphaeriaceae</taxon>
        <taxon>Lasiosphaeria</taxon>
    </lineage>
</organism>
<proteinExistence type="predicted"/>
<reference evidence="2" key="2">
    <citation type="submission" date="2023-06" db="EMBL/GenBank/DDBJ databases">
        <authorList>
            <consortium name="Lawrence Berkeley National Laboratory"/>
            <person name="Haridas S."/>
            <person name="Hensen N."/>
            <person name="Bonometti L."/>
            <person name="Westerberg I."/>
            <person name="Brannstrom I.O."/>
            <person name="Guillou S."/>
            <person name="Cros-Aarteil S."/>
            <person name="Calhoun S."/>
            <person name="Kuo A."/>
            <person name="Mondo S."/>
            <person name="Pangilinan J."/>
            <person name="Riley R."/>
            <person name="Labutti K."/>
            <person name="Andreopoulos B."/>
            <person name="Lipzen A."/>
            <person name="Chen C."/>
            <person name="Yanf M."/>
            <person name="Daum C."/>
            <person name="Ng V."/>
            <person name="Clum A."/>
            <person name="Steindorff A."/>
            <person name="Ohm R."/>
            <person name="Martin F."/>
            <person name="Silar P."/>
            <person name="Natvig D."/>
            <person name="Lalanne C."/>
            <person name="Gautier V."/>
            <person name="Ament-Velasquez S.L."/>
            <person name="Kruys A."/>
            <person name="Hutchinson M.I."/>
            <person name="Powell A.J."/>
            <person name="Barry K."/>
            <person name="Miller A.N."/>
            <person name="Grigoriev I.V."/>
            <person name="Debuchy R."/>
            <person name="Gladieux P."/>
            <person name="Thoren M.H."/>
            <person name="Johannesson H."/>
        </authorList>
    </citation>
    <scope>NUCLEOTIDE SEQUENCE</scope>
    <source>
        <strain evidence="2">CBS 958.72</strain>
    </source>
</reference>
<protein>
    <submittedName>
        <fullName evidence="2">Uncharacterized protein</fullName>
    </submittedName>
</protein>
<reference evidence="2" key="1">
    <citation type="journal article" date="2023" name="Mol. Phylogenet. Evol.">
        <title>Genome-scale phylogeny and comparative genomics of the fungal order Sordariales.</title>
        <authorList>
            <person name="Hensen N."/>
            <person name="Bonometti L."/>
            <person name="Westerberg I."/>
            <person name="Brannstrom I.O."/>
            <person name="Guillou S."/>
            <person name="Cros-Aarteil S."/>
            <person name="Calhoun S."/>
            <person name="Haridas S."/>
            <person name="Kuo A."/>
            <person name="Mondo S."/>
            <person name="Pangilinan J."/>
            <person name="Riley R."/>
            <person name="LaButti K."/>
            <person name="Andreopoulos B."/>
            <person name="Lipzen A."/>
            <person name="Chen C."/>
            <person name="Yan M."/>
            <person name="Daum C."/>
            <person name="Ng V."/>
            <person name="Clum A."/>
            <person name="Steindorff A."/>
            <person name="Ohm R.A."/>
            <person name="Martin F."/>
            <person name="Silar P."/>
            <person name="Natvig D.O."/>
            <person name="Lalanne C."/>
            <person name="Gautier V."/>
            <person name="Ament-Velasquez S.L."/>
            <person name="Kruys A."/>
            <person name="Hutchinson M.I."/>
            <person name="Powell A.J."/>
            <person name="Barry K."/>
            <person name="Miller A.N."/>
            <person name="Grigoriev I.V."/>
            <person name="Debuchy R."/>
            <person name="Gladieux P."/>
            <person name="Hiltunen Thoren M."/>
            <person name="Johannesson H."/>
        </authorList>
    </citation>
    <scope>NUCLEOTIDE SEQUENCE</scope>
    <source>
        <strain evidence="2">CBS 958.72</strain>
    </source>
</reference>
<evidence type="ECO:0000313" key="3">
    <source>
        <dbReference type="Proteomes" id="UP001287356"/>
    </source>
</evidence>
<dbReference type="EMBL" id="JAULSN010000009">
    <property type="protein sequence ID" value="KAK3364798.1"/>
    <property type="molecule type" value="Genomic_DNA"/>
</dbReference>